<dbReference type="GeneID" id="102384812"/>
<feature type="domain" description="P-type" evidence="5">
    <location>
        <begin position="199"/>
        <end position="244"/>
    </location>
</feature>
<dbReference type="PROSITE" id="PS00025">
    <property type="entry name" value="P_TREFOIL_1"/>
    <property type="match status" value="1"/>
</dbReference>
<dbReference type="Pfam" id="PF00088">
    <property type="entry name" value="Trefoil"/>
    <property type="match status" value="2"/>
</dbReference>
<proteinExistence type="predicted"/>
<dbReference type="Proteomes" id="UP000189705">
    <property type="component" value="Unplaced"/>
</dbReference>
<dbReference type="InParanoid" id="A0A1U7SFZ3"/>
<dbReference type="SUPFAM" id="SSF57492">
    <property type="entry name" value="Trefoil"/>
    <property type="match status" value="2"/>
</dbReference>
<evidence type="ECO:0000256" key="1">
    <source>
        <dbReference type="ARBA" id="ARBA00004613"/>
    </source>
</evidence>
<feature type="disulfide bond" evidence="4">
    <location>
        <begin position="223"/>
        <end position="240"/>
    </location>
</feature>
<comment type="subcellular location">
    <subcellularLocation>
        <location evidence="1">Secreted</location>
    </subcellularLocation>
</comment>
<dbReference type="RefSeq" id="XP_006035003.1">
    <property type="nucleotide sequence ID" value="XM_006034941.1"/>
</dbReference>
<dbReference type="OrthoDB" id="10051464at2759"/>
<dbReference type="CDD" id="cd00111">
    <property type="entry name" value="Trefoil"/>
    <property type="match status" value="2"/>
</dbReference>
<dbReference type="PANTHER" id="PTHR13826">
    <property type="entry name" value="INTESTINAL TREFOIL FACTOR-RELATED"/>
    <property type="match status" value="1"/>
</dbReference>
<keyword evidence="2" id="KW-0964">Secreted</keyword>
<protein>
    <submittedName>
        <fullName evidence="7">Integumentary mucin C.1-like</fullName>
    </submittedName>
</protein>
<organism evidence="6 7">
    <name type="scientific">Alligator sinensis</name>
    <name type="common">Chinese alligator</name>
    <dbReference type="NCBI Taxonomy" id="38654"/>
    <lineage>
        <taxon>Eukaryota</taxon>
        <taxon>Metazoa</taxon>
        <taxon>Chordata</taxon>
        <taxon>Craniata</taxon>
        <taxon>Vertebrata</taxon>
        <taxon>Euteleostomi</taxon>
        <taxon>Archelosauria</taxon>
        <taxon>Archosauria</taxon>
        <taxon>Crocodylia</taxon>
        <taxon>Alligatoridae</taxon>
        <taxon>Alligatorinae</taxon>
        <taxon>Alligator</taxon>
    </lineage>
</organism>
<evidence type="ECO:0000256" key="3">
    <source>
        <dbReference type="ARBA" id="ARBA00023157"/>
    </source>
</evidence>
<dbReference type="STRING" id="38654.A0A1U7SFZ3"/>
<sequence length="249" mass="27606">MAYRKNCGYPGISAEVCEKKGCCFDSAPPAVPWCFFPEKVEEVTEFHEEEMRGCPFTIPSSLGVAKSESTQKLEPGSPLTIESLKQEHNSPHILNFTVKQEEKDEEHLSGSKTAQRKFGLINGTSRHLKREMVISTCEEQGAIQDPEPSCKSSSSCYRSFLHWEDQGLQVRMEQKGFWLHSIILIVGLSALSEGEELASSCQCQVDPKMRENCGQPDITAEQCVAQGCCFSSAVAGVPWCFVPEPNQCC</sequence>
<dbReference type="GO" id="GO:0005615">
    <property type="term" value="C:extracellular space"/>
    <property type="evidence" value="ECO:0007669"/>
    <property type="project" value="TreeGrafter"/>
</dbReference>
<dbReference type="PROSITE" id="PS51448">
    <property type="entry name" value="P_TREFOIL_2"/>
    <property type="match status" value="2"/>
</dbReference>
<dbReference type="KEGG" id="asn:102384812"/>
<feature type="domain" description="P-type" evidence="5">
    <location>
        <begin position="1"/>
        <end position="38"/>
    </location>
</feature>
<dbReference type="GO" id="GO:0030277">
    <property type="term" value="P:maintenance of gastrointestinal epithelium"/>
    <property type="evidence" value="ECO:0007669"/>
    <property type="project" value="TreeGrafter"/>
</dbReference>
<dbReference type="InterPro" id="IPR017957">
    <property type="entry name" value="P_trefoil_CS"/>
</dbReference>
<reference evidence="7" key="1">
    <citation type="submission" date="2025-08" db="UniProtKB">
        <authorList>
            <consortium name="RefSeq"/>
        </authorList>
    </citation>
    <scope>IDENTIFICATION</scope>
</reference>
<dbReference type="InterPro" id="IPR017994">
    <property type="entry name" value="P_trefoil_chordata"/>
</dbReference>
<feature type="disulfide bond" evidence="4">
    <location>
        <begin position="7"/>
        <end position="22"/>
    </location>
</feature>
<dbReference type="PRINTS" id="PR00680">
    <property type="entry name" value="PTREFOIL"/>
</dbReference>
<comment type="caution">
    <text evidence="4">Lacks conserved residue(s) required for the propagation of feature annotation.</text>
</comment>
<name>A0A1U7SFZ3_ALLSI</name>
<evidence type="ECO:0000313" key="7">
    <source>
        <dbReference type="RefSeq" id="XP_006035003.1"/>
    </source>
</evidence>
<dbReference type="Gene3D" id="4.10.110.10">
    <property type="entry name" value="Spasmolytic Protein, domain 1"/>
    <property type="match status" value="2"/>
</dbReference>
<dbReference type="FunFam" id="4.10.110.10:FF:000006">
    <property type="entry name" value="Trefoil factor 1"/>
    <property type="match status" value="2"/>
</dbReference>
<evidence type="ECO:0000259" key="5">
    <source>
        <dbReference type="PROSITE" id="PS51448"/>
    </source>
</evidence>
<dbReference type="InterPro" id="IPR044913">
    <property type="entry name" value="P_trefoil_dom_sf"/>
</dbReference>
<feature type="disulfide bond" evidence="4">
    <location>
        <begin position="17"/>
        <end position="34"/>
    </location>
</feature>
<evidence type="ECO:0000256" key="2">
    <source>
        <dbReference type="ARBA" id="ARBA00022525"/>
    </source>
</evidence>
<gene>
    <name evidence="7" type="primary">LOC102384812</name>
</gene>
<dbReference type="SMART" id="SM00018">
    <property type="entry name" value="PD"/>
    <property type="match status" value="2"/>
</dbReference>
<evidence type="ECO:0000313" key="6">
    <source>
        <dbReference type="Proteomes" id="UP000189705"/>
    </source>
</evidence>
<dbReference type="eggNOG" id="ENOG502S5ZY">
    <property type="taxonomic scope" value="Eukaryota"/>
</dbReference>
<keyword evidence="3 4" id="KW-1015">Disulfide bond</keyword>
<dbReference type="InterPro" id="IPR000519">
    <property type="entry name" value="P_trefoil_dom"/>
</dbReference>
<keyword evidence="6" id="KW-1185">Reference proteome</keyword>
<dbReference type="PANTHER" id="PTHR13826:SF14">
    <property type="entry name" value="TREFOIL FACTOR 2"/>
    <property type="match status" value="1"/>
</dbReference>
<feature type="disulfide bond" evidence="4">
    <location>
        <begin position="213"/>
        <end position="228"/>
    </location>
</feature>
<dbReference type="AlphaFoldDB" id="A0A1U7SFZ3"/>
<accession>A0A1U7SFZ3</accession>
<evidence type="ECO:0000256" key="4">
    <source>
        <dbReference type="PROSITE-ProRule" id="PRU00779"/>
    </source>
</evidence>